<proteinExistence type="predicted"/>
<dbReference type="EMBL" id="HF679134">
    <property type="protein sequence ID" value="CCU56334.1"/>
    <property type="molecule type" value="Genomic_DNA"/>
</dbReference>
<organism evidence="1 2">
    <name type="scientific">Mythimna separata entomopoxvirus 'L'</name>
    <dbReference type="NCBI Taxonomy" id="1293572"/>
    <lineage>
        <taxon>Viruses</taxon>
        <taxon>Varidnaviria</taxon>
        <taxon>Bamfordvirae</taxon>
        <taxon>Nucleocytoviricota</taxon>
        <taxon>Pokkesviricetes</taxon>
        <taxon>Chitovirales</taxon>
        <taxon>Poxviridae</taxon>
        <taxon>Entomopoxvirinae</taxon>
        <taxon>Betaentomopoxvirus</taxon>
        <taxon>Betaentomopoxvirus mseparata</taxon>
        <taxon>Mythimna separata entomopoxvirus</taxon>
    </lineage>
</organism>
<sequence>MLSIYNYILYPKMTNIMDKINELNIIPNIIINNSLKCIISLIFINSKYILTCVRETDNNILINILMHSIYSFKIILSKKIRFCEYINILLELQPHINNDIIINLSNVFDIDSLIDIIEDNISFDYKPYKF</sequence>
<dbReference type="GeneID" id="15613758"/>
<evidence type="ECO:0000313" key="1">
    <source>
        <dbReference type="EMBL" id="CCU56334.1"/>
    </source>
</evidence>
<dbReference type="Proteomes" id="UP000792671">
    <property type="component" value="Genome"/>
</dbReference>
<evidence type="ECO:0000313" key="2">
    <source>
        <dbReference type="Proteomes" id="UP000792671"/>
    </source>
</evidence>
<dbReference type="KEGG" id="vg:15613758"/>
<dbReference type="RefSeq" id="YP_008003653.1">
    <property type="nucleotide sequence ID" value="NC_021246.1"/>
</dbReference>
<name>A0A916NYJ0_9POXV</name>
<reference evidence="1 2" key="1">
    <citation type="journal article" date="2013" name="J. Virol.">
        <title>New Insights into the Evolution of Entomopoxvirinae from the Complete Genome Sequences of Four Entomopoxviruses Infecting Adoxophyes honmai, Choristoneura biennis, Choristoneura rosaceana, and Mythimna separata.</title>
        <authorList>
            <person name="Theze J."/>
            <person name="Takatsuka J."/>
            <person name="Li Z."/>
            <person name="Gallais J."/>
            <person name="Doucet D."/>
            <person name="Arif B."/>
            <person name="Nakai M."/>
            <person name="Herniou E.A."/>
        </authorList>
    </citation>
    <scope>NUCLEOTIDE SEQUENCE [LARGE SCALE GENOMIC DNA]</scope>
</reference>
<keyword evidence="2" id="KW-1185">Reference proteome</keyword>
<gene>
    <name evidence="1" type="ORF">MYSEV_136</name>
</gene>
<protein>
    <submittedName>
        <fullName evidence="1">Uncharacterized protein</fullName>
    </submittedName>
</protein>
<accession>A0A916NYJ0</accession>